<feature type="region of interest" description="Disordered" evidence="1">
    <location>
        <begin position="1"/>
        <end position="20"/>
    </location>
</feature>
<feature type="compositionally biased region" description="Basic and acidic residues" evidence="1">
    <location>
        <begin position="67"/>
        <end position="78"/>
    </location>
</feature>
<dbReference type="GeneID" id="31009099"/>
<feature type="region of interest" description="Disordered" evidence="1">
    <location>
        <begin position="25"/>
        <end position="49"/>
    </location>
</feature>
<dbReference type="Proteomes" id="UP000214365">
    <property type="component" value="Unassembled WGS sequence"/>
</dbReference>
<feature type="compositionally biased region" description="Acidic residues" evidence="1">
    <location>
        <begin position="303"/>
        <end position="314"/>
    </location>
</feature>
<dbReference type="EMBL" id="LFMY01000022">
    <property type="protein sequence ID" value="OKL55392.1"/>
    <property type="molecule type" value="Genomic_DNA"/>
</dbReference>
<accession>A0A1Q5Q6C6</accession>
<proteinExistence type="predicted"/>
<keyword evidence="3" id="KW-1185">Reference proteome</keyword>
<feature type="region of interest" description="Disordered" evidence="1">
    <location>
        <begin position="335"/>
        <end position="377"/>
    </location>
</feature>
<feature type="compositionally biased region" description="Low complexity" evidence="1">
    <location>
        <begin position="262"/>
        <end position="272"/>
    </location>
</feature>
<protein>
    <submittedName>
        <fullName evidence="2">Uncharacterized protein</fullName>
    </submittedName>
</protein>
<dbReference type="RefSeq" id="XP_020115513.1">
    <property type="nucleotide sequence ID" value="XM_020265268.1"/>
</dbReference>
<sequence>MPKRANPAFFKPPPETFSMFDDLVEDDDDRIEEESEANQKPVVSSTRSHNQGFRNLFAELFKPRRDSEYSGTRDDFHVRNGHGAVEQTRKKDNDEEGDDDEPAVFLNKSRRLPTLTEKGRRLPKYLRNPTRRSSYSLPVAMNVFQSTARQRKRIEQLQRLVNTEAEVCKYLEEFPTDTVLCGKLLHIQAFKGRLEGGEDEVLSGGEVKLLHETSRLLERRRIANQEKAFLREAQEKIRSRGGGGGGSKNVKRKNFKREETVVRSSSNPSSSLVRKRSYSPPLHPTTSGKTVCQDSKRQKFVSDDVDDDNDDEEEEHRAYGGKTIGHVEAFKVEHYDVHAVLQEQEDGEEGNGKNDEESEESDDSDGSSGDETDSDGV</sequence>
<dbReference type="AlphaFoldDB" id="A0A1Q5Q6C6"/>
<organism evidence="2 3">
    <name type="scientific">Talaromyces atroroseus</name>
    <dbReference type="NCBI Taxonomy" id="1441469"/>
    <lineage>
        <taxon>Eukaryota</taxon>
        <taxon>Fungi</taxon>
        <taxon>Dikarya</taxon>
        <taxon>Ascomycota</taxon>
        <taxon>Pezizomycotina</taxon>
        <taxon>Eurotiomycetes</taxon>
        <taxon>Eurotiomycetidae</taxon>
        <taxon>Eurotiales</taxon>
        <taxon>Trichocomaceae</taxon>
        <taxon>Talaromyces</taxon>
        <taxon>Talaromyces sect. Trachyspermi</taxon>
    </lineage>
</organism>
<dbReference type="STRING" id="1441469.A0A1Q5Q6C6"/>
<feature type="compositionally biased region" description="Acidic residues" evidence="1">
    <location>
        <begin position="25"/>
        <end position="36"/>
    </location>
</feature>
<evidence type="ECO:0000313" key="3">
    <source>
        <dbReference type="Proteomes" id="UP000214365"/>
    </source>
</evidence>
<evidence type="ECO:0000313" key="2">
    <source>
        <dbReference type="EMBL" id="OKL55392.1"/>
    </source>
</evidence>
<comment type="caution">
    <text evidence="2">The sequence shown here is derived from an EMBL/GenBank/DDBJ whole genome shotgun (WGS) entry which is preliminary data.</text>
</comment>
<feature type="compositionally biased region" description="Polar residues" evidence="1">
    <location>
        <begin position="284"/>
        <end position="293"/>
    </location>
</feature>
<evidence type="ECO:0000256" key="1">
    <source>
        <dbReference type="SAM" id="MobiDB-lite"/>
    </source>
</evidence>
<feature type="compositionally biased region" description="Acidic residues" evidence="1">
    <location>
        <begin position="356"/>
        <end position="377"/>
    </location>
</feature>
<gene>
    <name evidence="2" type="ORF">UA08_09343</name>
</gene>
<reference evidence="2 3" key="1">
    <citation type="submission" date="2015-06" db="EMBL/GenBank/DDBJ databases">
        <title>Talaromyces atroroseus IBT 11181 draft genome.</title>
        <authorList>
            <person name="Rasmussen K.B."/>
            <person name="Rasmussen S."/>
            <person name="Petersen B."/>
            <person name="Sicheritz-Ponten T."/>
            <person name="Mortensen U.H."/>
            <person name="Thrane U."/>
        </authorList>
    </citation>
    <scope>NUCLEOTIDE SEQUENCE [LARGE SCALE GENOMIC DNA]</scope>
    <source>
        <strain evidence="2 3">IBT 11181</strain>
    </source>
</reference>
<feature type="region of interest" description="Disordered" evidence="1">
    <location>
        <begin position="67"/>
        <end position="103"/>
    </location>
</feature>
<name>A0A1Q5Q6C6_TALAT</name>
<feature type="region of interest" description="Disordered" evidence="1">
    <location>
        <begin position="235"/>
        <end position="322"/>
    </location>
</feature>